<dbReference type="InterPro" id="IPR051534">
    <property type="entry name" value="CBASS_pafABC_assoc_protein"/>
</dbReference>
<feature type="domain" description="WYL" evidence="2">
    <location>
        <begin position="139"/>
        <end position="205"/>
    </location>
</feature>
<evidence type="ECO:0000313" key="3">
    <source>
        <dbReference type="EMBL" id="QJD83907.1"/>
    </source>
</evidence>
<evidence type="ECO:0000259" key="2">
    <source>
        <dbReference type="Pfam" id="PF13280"/>
    </source>
</evidence>
<sequence>MSKADNMLAILRLLKSRRRMTAKQLSDELEIHIRTVYRLIDAQCISGVPIISEVGRDGGYYIPESIKLEPLFFQIDEQKALLHAATFAREAGYPSGSALSRAVAKIKRFTSPEQLERVERQETTLEVIQPPSDPSLLPVLNELELSMNMQTSLEIDYQTGYDGAMNRRKVDPYGLVHWKSKWYAVGYCHLRGEIRSFRVDRMNRLARTDHKFQRPLHFSSREFLLGSMLSESESGYRDADNDSLISVHIQGNPQAIDDLCGHWLLGHALVERMADRAHFKLDEHNLYTQIPYYLLSFGGKIRIEAPEELKQCMMDITSSLLDYYRS</sequence>
<dbReference type="AlphaFoldDB" id="A0A7Z2VIX7"/>
<dbReference type="EMBL" id="CP051680">
    <property type="protein sequence ID" value="QJD83907.1"/>
    <property type="molecule type" value="Genomic_DNA"/>
</dbReference>
<proteinExistence type="predicted"/>
<organism evidence="3 4">
    <name type="scientific">Cohnella herbarum</name>
    <dbReference type="NCBI Taxonomy" id="2728023"/>
    <lineage>
        <taxon>Bacteria</taxon>
        <taxon>Bacillati</taxon>
        <taxon>Bacillota</taxon>
        <taxon>Bacilli</taxon>
        <taxon>Bacillales</taxon>
        <taxon>Paenibacillaceae</taxon>
        <taxon>Cohnella</taxon>
    </lineage>
</organism>
<keyword evidence="4" id="KW-1185">Reference proteome</keyword>
<dbReference type="Pfam" id="PF08279">
    <property type="entry name" value="HTH_11"/>
    <property type="match status" value="1"/>
</dbReference>
<dbReference type="InterPro" id="IPR036388">
    <property type="entry name" value="WH-like_DNA-bd_sf"/>
</dbReference>
<dbReference type="InterPro" id="IPR036390">
    <property type="entry name" value="WH_DNA-bd_sf"/>
</dbReference>
<dbReference type="Gene3D" id="1.10.10.10">
    <property type="entry name" value="Winged helix-like DNA-binding domain superfamily/Winged helix DNA-binding domain"/>
    <property type="match status" value="1"/>
</dbReference>
<evidence type="ECO:0000313" key="4">
    <source>
        <dbReference type="Proteomes" id="UP000502248"/>
    </source>
</evidence>
<dbReference type="Proteomes" id="UP000502248">
    <property type="component" value="Chromosome"/>
</dbReference>
<feature type="domain" description="Helix-turn-helix type 11" evidence="1">
    <location>
        <begin position="8"/>
        <end position="60"/>
    </location>
</feature>
<dbReference type="Pfam" id="PF13280">
    <property type="entry name" value="WYL"/>
    <property type="match status" value="1"/>
</dbReference>
<dbReference type="PANTHER" id="PTHR34580">
    <property type="match status" value="1"/>
</dbReference>
<accession>A0A7Z2VIX7</accession>
<evidence type="ECO:0000259" key="1">
    <source>
        <dbReference type="Pfam" id="PF08279"/>
    </source>
</evidence>
<dbReference type="PANTHER" id="PTHR34580:SF3">
    <property type="entry name" value="PROTEIN PAFB"/>
    <property type="match status" value="1"/>
</dbReference>
<reference evidence="3 4" key="1">
    <citation type="submission" date="2020-04" db="EMBL/GenBank/DDBJ databases">
        <title>Genome sequencing of novel species.</title>
        <authorList>
            <person name="Heo J."/>
            <person name="Kim S.-J."/>
            <person name="Kim J.-S."/>
            <person name="Hong S.-B."/>
            <person name="Kwon S.-W."/>
        </authorList>
    </citation>
    <scope>NUCLEOTIDE SEQUENCE [LARGE SCALE GENOMIC DNA]</scope>
    <source>
        <strain evidence="3 4">MFER-1</strain>
    </source>
</reference>
<dbReference type="InterPro" id="IPR026881">
    <property type="entry name" value="WYL_dom"/>
</dbReference>
<dbReference type="InterPro" id="IPR013196">
    <property type="entry name" value="HTH_11"/>
</dbReference>
<gene>
    <name evidence="3" type="ORF">HH215_12425</name>
</gene>
<dbReference type="SUPFAM" id="SSF46785">
    <property type="entry name" value="Winged helix' DNA-binding domain"/>
    <property type="match status" value="1"/>
</dbReference>
<dbReference type="KEGG" id="cheb:HH215_12425"/>
<name>A0A7Z2VIX7_9BACL</name>
<dbReference type="PROSITE" id="PS52050">
    <property type="entry name" value="WYL"/>
    <property type="match status" value="1"/>
</dbReference>
<protein>
    <submittedName>
        <fullName evidence="3">WYL domain-containing protein</fullName>
    </submittedName>
</protein>
<dbReference type="RefSeq" id="WP_169280194.1">
    <property type="nucleotide sequence ID" value="NZ_CP051680.1"/>
</dbReference>